<accession>A0ABV9Z3T5</accession>
<dbReference type="InterPro" id="IPR043128">
    <property type="entry name" value="Rev_trsase/Diguanyl_cyclase"/>
</dbReference>
<dbReference type="Pfam" id="PF00563">
    <property type="entry name" value="EAL"/>
    <property type="match status" value="1"/>
</dbReference>
<dbReference type="PANTHER" id="PTHR33121:SF79">
    <property type="entry name" value="CYCLIC DI-GMP PHOSPHODIESTERASE PDED-RELATED"/>
    <property type="match status" value="1"/>
</dbReference>
<dbReference type="CDD" id="cd01949">
    <property type="entry name" value="GGDEF"/>
    <property type="match status" value="1"/>
</dbReference>
<evidence type="ECO:0000259" key="2">
    <source>
        <dbReference type="PROSITE" id="PS50887"/>
    </source>
</evidence>
<proteinExistence type="predicted"/>
<dbReference type="Pfam" id="PF00990">
    <property type="entry name" value="GGDEF"/>
    <property type="match status" value="1"/>
</dbReference>
<organism evidence="3 4">
    <name type="scientific">Flaviflagellibacter deserti</name>
    <dbReference type="NCBI Taxonomy" id="2267266"/>
    <lineage>
        <taxon>Bacteria</taxon>
        <taxon>Pseudomonadati</taxon>
        <taxon>Pseudomonadota</taxon>
        <taxon>Alphaproteobacteria</taxon>
        <taxon>Hyphomicrobiales</taxon>
        <taxon>Flaviflagellibacter</taxon>
    </lineage>
</organism>
<dbReference type="PROSITE" id="PS50887">
    <property type="entry name" value="GGDEF"/>
    <property type="match status" value="1"/>
</dbReference>
<dbReference type="Gene3D" id="3.20.20.450">
    <property type="entry name" value="EAL domain"/>
    <property type="match status" value="1"/>
</dbReference>
<name>A0ABV9Z3T5_9HYPH</name>
<dbReference type="InterPro" id="IPR000160">
    <property type="entry name" value="GGDEF_dom"/>
</dbReference>
<dbReference type="RefSeq" id="WP_114956322.1">
    <property type="nucleotide sequence ID" value="NZ_JBHSJF010000008.1"/>
</dbReference>
<evidence type="ECO:0000313" key="4">
    <source>
        <dbReference type="Proteomes" id="UP001595796"/>
    </source>
</evidence>
<dbReference type="SMART" id="SM00052">
    <property type="entry name" value="EAL"/>
    <property type="match status" value="1"/>
</dbReference>
<dbReference type="InterPro" id="IPR001633">
    <property type="entry name" value="EAL_dom"/>
</dbReference>
<dbReference type="SUPFAM" id="SSF141868">
    <property type="entry name" value="EAL domain-like"/>
    <property type="match status" value="1"/>
</dbReference>
<feature type="domain" description="GGDEF" evidence="2">
    <location>
        <begin position="165"/>
        <end position="298"/>
    </location>
</feature>
<feature type="domain" description="EAL" evidence="1">
    <location>
        <begin position="309"/>
        <end position="550"/>
    </location>
</feature>
<dbReference type="PROSITE" id="PS50883">
    <property type="entry name" value="EAL"/>
    <property type="match status" value="1"/>
</dbReference>
<dbReference type="NCBIfam" id="TIGR00254">
    <property type="entry name" value="GGDEF"/>
    <property type="match status" value="1"/>
</dbReference>
<evidence type="ECO:0000313" key="3">
    <source>
        <dbReference type="EMBL" id="MFC5069653.1"/>
    </source>
</evidence>
<evidence type="ECO:0000259" key="1">
    <source>
        <dbReference type="PROSITE" id="PS50883"/>
    </source>
</evidence>
<dbReference type="SUPFAM" id="SSF55073">
    <property type="entry name" value="Nucleotide cyclase"/>
    <property type="match status" value="1"/>
</dbReference>
<dbReference type="CDD" id="cd01948">
    <property type="entry name" value="EAL"/>
    <property type="match status" value="1"/>
</dbReference>
<keyword evidence="4" id="KW-1185">Reference proteome</keyword>
<dbReference type="PANTHER" id="PTHR33121">
    <property type="entry name" value="CYCLIC DI-GMP PHOSPHODIESTERASE PDEF"/>
    <property type="match status" value="1"/>
</dbReference>
<sequence>MAELAAPELLSEIEAAVYEWTVSSDTLTWFPKPPPALSGRDLSSGQAWAASTDPDAMTSRHTAIFGSTARDEGEGVAYELEYPVRIDGRDGPRHVWIEDVGHWYAGADGLPARARGMIRVVTGRHEAEQRLAIQTRFDPLTGTLNRLKLLDVLESMLADGKRYRTSCSFLLLAVENIGALNEAYGDTTPDEIIAGVAKRLRSRMRTGDALGRFSTTIFGLALANCGLTELGVAARRFMDAVHEEPIETSAGPVGVRVTGAGIVGPRHAQSQVEMVARVSETLAEARRKRRGAFMPFAPSQARDDRRRRYVQLADELMAALNTNKVSLVFQPVVRARDGAVIWHEALARLEVAGDQASLSAHIEAAEKLGLVHLLDRRVLDLVVAALEANPHAVIAVNVSADTAVDPEWRDRVLHLLKVKPAIAGRLHVEITETAALGDFEETTEFVKTLREAGVQVAIDDFGAGQTSFRTLRGLGVDLVKIDGAFVRGLANSTEDRAFVRAIVELAREIGFETVAESVETEEIAKVLTELGASYLQGDFYGSPGPLLATG</sequence>
<dbReference type="SMART" id="SM00267">
    <property type="entry name" value="GGDEF"/>
    <property type="match status" value="1"/>
</dbReference>
<dbReference type="InterPro" id="IPR050706">
    <property type="entry name" value="Cyclic-di-GMP_PDE-like"/>
</dbReference>
<dbReference type="InterPro" id="IPR029787">
    <property type="entry name" value="Nucleotide_cyclase"/>
</dbReference>
<gene>
    <name evidence="3" type="ORF">ACFPFW_16675</name>
</gene>
<dbReference type="EMBL" id="JBHSJF010000008">
    <property type="protein sequence ID" value="MFC5069653.1"/>
    <property type="molecule type" value="Genomic_DNA"/>
</dbReference>
<dbReference type="InterPro" id="IPR035919">
    <property type="entry name" value="EAL_sf"/>
</dbReference>
<dbReference type="Proteomes" id="UP001595796">
    <property type="component" value="Unassembled WGS sequence"/>
</dbReference>
<protein>
    <submittedName>
        <fullName evidence="3">EAL domain-containing protein</fullName>
    </submittedName>
</protein>
<reference evidence="4" key="1">
    <citation type="journal article" date="2019" name="Int. J. Syst. Evol. Microbiol.">
        <title>The Global Catalogue of Microorganisms (GCM) 10K type strain sequencing project: providing services to taxonomists for standard genome sequencing and annotation.</title>
        <authorList>
            <consortium name="The Broad Institute Genomics Platform"/>
            <consortium name="The Broad Institute Genome Sequencing Center for Infectious Disease"/>
            <person name="Wu L."/>
            <person name="Ma J."/>
        </authorList>
    </citation>
    <scope>NUCLEOTIDE SEQUENCE [LARGE SCALE GENOMIC DNA]</scope>
    <source>
        <strain evidence="4">CGMCC 1.16444</strain>
    </source>
</reference>
<comment type="caution">
    <text evidence="3">The sequence shown here is derived from an EMBL/GenBank/DDBJ whole genome shotgun (WGS) entry which is preliminary data.</text>
</comment>
<dbReference type="Gene3D" id="3.30.70.270">
    <property type="match status" value="1"/>
</dbReference>